<keyword evidence="2" id="KW-1185">Reference proteome</keyword>
<evidence type="ECO:0000313" key="1">
    <source>
        <dbReference type="EMBL" id="CDW89025.1"/>
    </source>
</evidence>
<protein>
    <submittedName>
        <fullName evidence="1">Uncharacterized protein</fullName>
    </submittedName>
</protein>
<sequence length="118" mass="14038">MPTQYDVFQEQQEKQNSLVSKNAELRTLYKNETQREFKMHSTKSYLPKIFLDKHETEEKVNTMRERMRHSINAGDVNKLKAYVAEVEGDEALKELMKQELNFCNQRIEIITLQDQQAQ</sequence>
<proteinExistence type="predicted"/>
<accession>A0A078B3C1</accession>
<dbReference type="EMBL" id="CCKQ01017154">
    <property type="protein sequence ID" value="CDW89025.1"/>
    <property type="molecule type" value="Genomic_DNA"/>
</dbReference>
<dbReference type="InParanoid" id="A0A078B3C1"/>
<organism evidence="1 2">
    <name type="scientific">Stylonychia lemnae</name>
    <name type="common">Ciliate</name>
    <dbReference type="NCBI Taxonomy" id="5949"/>
    <lineage>
        <taxon>Eukaryota</taxon>
        <taxon>Sar</taxon>
        <taxon>Alveolata</taxon>
        <taxon>Ciliophora</taxon>
        <taxon>Intramacronucleata</taxon>
        <taxon>Spirotrichea</taxon>
        <taxon>Stichotrichia</taxon>
        <taxon>Sporadotrichida</taxon>
        <taxon>Oxytrichidae</taxon>
        <taxon>Stylonychinae</taxon>
        <taxon>Stylonychia</taxon>
    </lineage>
</organism>
<dbReference type="AlphaFoldDB" id="A0A078B3C1"/>
<dbReference type="Proteomes" id="UP000039865">
    <property type="component" value="Unassembled WGS sequence"/>
</dbReference>
<name>A0A078B3C1_STYLE</name>
<reference evidence="1 2" key="1">
    <citation type="submission" date="2014-06" db="EMBL/GenBank/DDBJ databases">
        <authorList>
            <person name="Swart Estienne"/>
        </authorList>
    </citation>
    <scope>NUCLEOTIDE SEQUENCE [LARGE SCALE GENOMIC DNA]</scope>
    <source>
        <strain evidence="1 2">130c</strain>
    </source>
</reference>
<evidence type="ECO:0000313" key="2">
    <source>
        <dbReference type="Proteomes" id="UP000039865"/>
    </source>
</evidence>
<gene>
    <name evidence="1" type="primary">Contig13687.g14591</name>
    <name evidence="1" type="ORF">STYLEM_18153</name>
</gene>